<dbReference type="AlphaFoldDB" id="A0A1R4IAW2"/>
<dbReference type="InterPro" id="IPR036390">
    <property type="entry name" value="WH_DNA-bd_sf"/>
</dbReference>
<name>A0A1R4IAW2_9MICO</name>
<dbReference type="EMBL" id="FUKO01000004">
    <property type="protein sequence ID" value="SJN16879.1"/>
    <property type="molecule type" value="Genomic_DNA"/>
</dbReference>
<dbReference type="InterPro" id="IPR036388">
    <property type="entry name" value="WH-like_DNA-bd_sf"/>
</dbReference>
<protein>
    <recommendedName>
        <fullName evidence="4">MarR family transcriptional regulator</fullName>
    </recommendedName>
</protein>
<dbReference type="Gene3D" id="1.10.10.10">
    <property type="entry name" value="Winged helix-like DNA-binding domain superfamily/Winged helix DNA-binding domain"/>
    <property type="match status" value="1"/>
</dbReference>
<evidence type="ECO:0000313" key="2">
    <source>
        <dbReference type="EMBL" id="SJN16879.1"/>
    </source>
</evidence>
<evidence type="ECO:0000313" key="3">
    <source>
        <dbReference type="Proteomes" id="UP000196320"/>
    </source>
</evidence>
<sequence>MNNDITTDTRPLGYWISAVDRLLAAEFATVFADEGITRREWRMLNLIDGTTPGSRPEPDTGSARTARLPHAMRGPKLRRLIDLGWISRDADGWTLTDAGRLAKSRLGSAVDEIRARFSAAVSPEELAAMTASLEKVAREFGWEAGMRLPRRHGQHNFGCHNDRHHDRRHGFSHRSRTPEQHIHIHTHS</sequence>
<evidence type="ECO:0008006" key="4">
    <source>
        <dbReference type="Google" id="ProtNLM"/>
    </source>
</evidence>
<accession>A0A1R4IAW2</accession>
<evidence type="ECO:0000256" key="1">
    <source>
        <dbReference type="SAM" id="MobiDB-lite"/>
    </source>
</evidence>
<proteinExistence type="predicted"/>
<dbReference type="RefSeq" id="WP_087129620.1">
    <property type="nucleotide sequence ID" value="NZ_FUKO01000004.1"/>
</dbReference>
<dbReference type="Proteomes" id="UP000196320">
    <property type="component" value="Unassembled WGS sequence"/>
</dbReference>
<organism evidence="2 3">
    <name type="scientific">Microbacterium esteraromaticum</name>
    <dbReference type="NCBI Taxonomy" id="57043"/>
    <lineage>
        <taxon>Bacteria</taxon>
        <taxon>Bacillati</taxon>
        <taxon>Actinomycetota</taxon>
        <taxon>Actinomycetes</taxon>
        <taxon>Micrococcales</taxon>
        <taxon>Microbacteriaceae</taxon>
        <taxon>Microbacterium</taxon>
    </lineage>
</organism>
<gene>
    <name evidence="2" type="ORF">FM104_01105</name>
</gene>
<feature type="region of interest" description="Disordered" evidence="1">
    <location>
        <begin position="157"/>
        <end position="188"/>
    </location>
</feature>
<dbReference type="SUPFAM" id="SSF46785">
    <property type="entry name" value="Winged helix' DNA-binding domain"/>
    <property type="match status" value="1"/>
</dbReference>
<reference evidence="2 3" key="1">
    <citation type="submission" date="2017-02" db="EMBL/GenBank/DDBJ databases">
        <authorList>
            <person name="Peterson S.W."/>
        </authorList>
    </citation>
    <scope>NUCLEOTIDE SEQUENCE [LARGE SCALE GENOMIC DNA]</scope>
    <source>
        <strain evidence="2 3">B Mb 05.01</strain>
    </source>
</reference>
<dbReference type="OrthoDB" id="3697068at2"/>
<keyword evidence="3" id="KW-1185">Reference proteome</keyword>
<feature type="compositionally biased region" description="Basic residues" evidence="1">
    <location>
        <begin position="165"/>
        <end position="175"/>
    </location>
</feature>